<evidence type="ECO:0000256" key="1">
    <source>
        <dbReference type="ARBA" id="ARBA00048819"/>
    </source>
</evidence>
<dbReference type="Pfam" id="PF04107">
    <property type="entry name" value="GCS2"/>
    <property type="match status" value="1"/>
</dbReference>
<dbReference type="Proteomes" id="UP000077868">
    <property type="component" value="Chromosome"/>
</dbReference>
<accession>A0A1A9GRF9</accession>
<comment type="catalytic activity">
    <reaction evidence="1">
        <text>L-cysteine + L-glutamate + ATP = gamma-L-glutamyl-L-cysteine + ADP + phosphate + H(+)</text>
        <dbReference type="Rhea" id="RHEA:13285"/>
        <dbReference type="ChEBI" id="CHEBI:15378"/>
        <dbReference type="ChEBI" id="CHEBI:29985"/>
        <dbReference type="ChEBI" id="CHEBI:30616"/>
        <dbReference type="ChEBI" id="CHEBI:35235"/>
        <dbReference type="ChEBI" id="CHEBI:43474"/>
        <dbReference type="ChEBI" id="CHEBI:58173"/>
        <dbReference type="ChEBI" id="CHEBI:456216"/>
        <dbReference type="EC" id="6.3.2.2"/>
    </reaction>
</comment>
<dbReference type="GO" id="GO:0016879">
    <property type="term" value="F:ligase activity, forming carbon-nitrogen bonds"/>
    <property type="evidence" value="ECO:0007669"/>
    <property type="project" value="TreeGrafter"/>
</dbReference>
<evidence type="ECO:0000313" key="3">
    <source>
        <dbReference type="Proteomes" id="UP000077868"/>
    </source>
</evidence>
<name>A0A1A9GRF9_9ACTN</name>
<dbReference type="RefSeq" id="WP_068112820.1">
    <property type="nucleotide sequence ID" value="NZ_CP015079.1"/>
</dbReference>
<dbReference type="Gene3D" id="3.30.590.20">
    <property type="match status" value="1"/>
</dbReference>
<dbReference type="OrthoDB" id="240589at2"/>
<sequence>MGEEVEAQEFSRADRTRHRAKVRRCLDVFARMLREAAFDTDDPMTGLEVELNLIDERGDPALKNADVLERIADPDFQTELGQYNIEINVPPARLREGGLTTFEEELRRDLDDAEAKASEVGAHLLMIGILPTLADGHMTRQTLSANPRYALLSDQILDARGEDIAISISGAETLETTADSIVPEAACTSTQFHVQTSPDQFAAYWNASQAIAAAQVAVAANSPYLLGRELWRETRIPLFEQATETRSEELKAQGVRPRVWFGERWITSVFDLFEENVRYFPALLPVTDEEDPLEVLDAGGTPALSELRLHNGTVYRWNRPVYDVVDDVPHLRVENRLLAAGPTVVDTVANAAFYYGLVRALVDSPRPLWSQMSFSAAEENFHVAAQQGIDAQVYWPGVGQVPATELVLRRLLPLAHEGLESWGVESDVRDRLLGIIEQRCLTGVNGAEWFVKRMRQRSGEDRYDALRATTLEYRERMHTNEPVHTWD</sequence>
<dbReference type="InterPro" id="IPR050141">
    <property type="entry name" value="GCL_type2/YbdK_subfam"/>
</dbReference>
<dbReference type="SUPFAM" id="SSF55931">
    <property type="entry name" value="Glutamine synthetase/guanido kinase"/>
    <property type="match status" value="1"/>
</dbReference>
<organism evidence="2 3">
    <name type="scientific">Nocardioides dokdonensis FR1436</name>
    <dbReference type="NCBI Taxonomy" id="1300347"/>
    <lineage>
        <taxon>Bacteria</taxon>
        <taxon>Bacillati</taxon>
        <taxon>Actinomycetota</taxon>
        <taxon>Actinomycetes</taxon>
        <taxon>Propionibacteriales</taxon>
        <taxon>Nocardioidaceae</taxon>
        <taxon>Nocardioides</taxon>
    </lineage>
</organism>
<dbReference type="InterPro" id="IPR006336">
    <property type="entry name" value="GCS2"/>
</dbReference>
<proteinExistence type="predicted"/>
<dbReference type="PATRIC" id="fig|1300347.3.peg.3650"/>
<dbReference type="PANTHER" id="PTHR36510">
    <property type="entry name" value="GLUTAMATE--CYSTEINE LIGASE 2-RELATED"/>
    <property type="match status" value="1"/>
</dbReference>
<dbReference type="STRING" id="1300347.I601_3639"/>
<evidence type="ECO:0000313" key="2">
    <source>
        <dbReference type="EMBL" id="ANH40045.1"/>
    </source>
</evidence>
<dbReference type="EMBL" id="CP015079">
    <property type="protein sequence ID" value="ANH40045.1"/>
    <property type="molecule type" value="Genomic_DNA"/>
</dbReference>
<reference evidence="2 3" key="1">
    <citation type="submission" date="2016-03" db="EMBL/GenBank/DDBJ databases">
        <title>Complete genome sequence of a soil Actinobacterium, Nocardioides dokdonensis FR1436.</title>
        <authorList>
            <person name="Kwon S.-K."/>
            <person name="Kim K."/>
            <person name="Kim J.F."/>
        </authorList>
    </citation>
    <scope>NUCLEOTIDE SEQUENCE [LARGE SCALE GENOMIC DNA]</scope>
    <source>
        <strain evidence="2 3">FR1436</strain>
    </source>
</reference>
<dbReference type="KEGG" id="ndk:I601_3639"/>
<dbReference type="PANTHER" id="PTHR36510:SF3">
    <property type="entry name" value="CONSERVED PROTEIN"/>
    <property type="match status" value="1"/>
</dbReference>
<dbReference type="PIRSF" id="PIRSF012666">
    <property type="entry name" value="UCP012666"/>
    <property type="match status" value="1"/>
</dbReference>
<dbReference type="AlphaFoldDB" id="A0A1A9GRF9"/>
<protein>
    <submittedName>
        <fullName evidence="2">Carboxylate-amine ligase YbdK</fullName>
    </submittedName>
</protein>
<gene>
    <name evidence="2" type="primary">ybdK</name>
    <name evidence="2" type="ORF">I601_3639</name>
</gene>
<dbReference type="InterPro" id="IPR016602">
    <property type="entry name" value="UCP012666"/>
</dbReference>
<keyword evidence="3" id="KW-1185">Reference proteome</keyword>
<dbReference type="InterPro" id="IPR014746">
    <property type="entry name" value="Gln_synth/guanido_kin_cat_dom"/>
</dbReference>
<keyword evidence="2" id="KW-0436">Ligase</keyword>